<keyword evidence="1" id="KW-0175">Coiled coil</keyword>
<name>A0A0K1Q2P8_9BACT</name>
<evidence type="ECO:0000256" key="1">
    <source>
        <dbReference type="SAM" id="Coils"/>
    </source>
</evidence>
<dbReference type="EMBL" id="CP012333">
    <property type="protein sequence ID" value="AKU99916.1"/>
    <property type="molecule type" value="Genomic_DNA"/>
</dbReference>
<protein>
    <submittedName>
        <fullName evidence="2">Uncharacterized protein</fullName>
    </submittedName>
</protein>
<evidence type="ECO:0000313" key="2">
    <source>
        <dbReference type="EMBL" id="AKU99916.1"/>
    </source>
</evidence>
<dbReference type="Proteomes" id="UP000064967">
    <property type="component" value="Chromosome"/>
</dbReference>
<dbReference type="KEGG" id="llu:AKJ09_06580"/>
<reference evidence="2 3" key="1">
    <citation type="submission" date="2015-08" db="EMBL/GenBank/DDBJ databases">
        <authorList>
            <person name="Babu N.S."/>
            <person name="Beckwith C.J."/>
            <person name="Beseler K.G."/>
            <person name="Brison A."/>
            <person name="Carone J.V."/>
            <person name="Caskin T.P."/>
            <person name="Diamond M."/>
            <person name="Durham M.E."/>
            <person name="Foxe J.M."/>
            <person name="Go M."/>
            <person name="Henderson B.A."/>
            <person name="Jones I.B."/>
            <person name="McGettigan J.A."/>
            <person name="Micheletti S.J."/>
            <person name="Nasrallah M.E."/>
            <person name="Ortiz D."/>
            <person name="Piller C.R."/>
            <person name="Privatt S.R."/>
            <person name="Schneider S.L."/>
            <person name="Sharp S."/>
            <person name="Smith T.C."/>
            <person name="Stanton J.D."/>
            <person name="Ullery H.E."/>
            <person name="Wilson R.J."/>
            <person name="Serrano M.G."/>
            <person name="Buck G."/>
            <person name="Lee V."/>
            <person name="Wang Y."/>
            <person name="Carvalho R."/>
            <person name="Voegtly L."/>
            <person name="Shi R."/>
            <person name="Duckworth R."/>
            <person name="Johnson A."/>
            <person name="Loviza R."/>
            <person name="Walstead R."/>
            <person name="Shah Z."/>
            <person name="Kiflezghi M."/>
            <person name="Wade K."/>
            <person name="Ball S.L."/>
            <person name="Bradley K.W."/>
            <person name="Asai D.J."/>
            <person name="Bowman C.A."/>
            <person name="Russell D.A."/>
            <person name="Pope W.H."/>
            <person name="Jacobs-Sera D."/>
            <person name="Hendrix R.W."/>
            <person name="Hatfull G.F."/>
        </authorList>
    </citation>
    <scope>NUCLEOTIDE SEQUENCE [LARGE SCALE GENOMIC DNA]</scope>
    <source>
        <strain evidence="2 3">DSM 27648</strain>
    </source>
</reference>
<accession>A0A0K1Q2P8</accession>
<proteinExistence type="predicted"/>
<organism evidence="2 3">
    <name type="scientific">Labilithrix luteola</name>
    <dbReference type="NCBI Taxonomy" id="1391654"/>
    <lineage>
        <taxon>Bacteria</taxon>
        <taxon>Pseudomonadati</taxon>
        <taxon>Myxococcota</taxon>
        <taxon>Polyangia</taxon>
        <taxon>Polyangiales</taxon>
        <taxon>Labilitrichaceae</taxon>
        <taxon>Labilithrix</taxon>
    </lineage>
</organism>
<dbReference type="AlphaFoldDB" id="A0A0K1Q2P8"/>
<sequence length="285" mass="29114">MLLAVQALLLQSRDNAIRSAENRTDIHASLREKAIQEEHDARLEEAKERSKDGGFFSGIATAFEALTVDVLKGKSIEDCLDKAGDATINSRQFWADLEKGALEVGKWAAVAGSVALAVVSLGSAAPVAALAIAGAVLSCASTADSEFGIMEKMGVDKETAGWIDVGMAIGGALCGGAAGLAGGAKAATSLGQAAKIGGLASEVVGAGSSFAGAGAKIGVATFERRAKLAAADAEDATNTKKQIEKRMDALTDSLKDTMLSQERGLQRVSEALANYGQSTLATVRA</sequence>
<feature type="coiled-coil region" evidence="1">
    <location>
        <begin position="226"/>
        <end position="253"/>
    </location>
</feature>
<keyword evidence="3" id="KW-1185">Reference proteome</keyword>
<evidence type="ECO:0000313" key="3">
    <source>
        <dbReference type="Proteomes" id="UP000064967"/>
    </source>
</evidence>
<gene>
    <name evidence="2" type="ORF">AKJ09_06580</name>
</gene>
<dbReference type="STRING" id="1391654.AKJ09_06580"/>